<dbReference type="Pfam" id="PF00072">
    <property type="entry name" value="Response_reg"/>
    <property type="match status" value="1"/>
</dbReference>
<keyword evidence="5" id="KW-1185">Reference proteome</keyword>
<organism evidence="4 5">
    <name type="scientific">Rubrivivax rivuli</name>
    <dbReference type="NCBI Taxonomy" id="1862385"/>
    <lineage>
        <taxon>Bacteria</taxon>
        <taxon>Pseudomonadati</taxon>
        <taxon>Pseudomonadota</taxon>
        <taxon>Betaproteobacteria</taxon>
        <taxon>Burkholderiales</taxon>
        <taxon>Sphaerotilaceae</taxon>
        <taxon>Rubrivivax</taxon>
    </lineage>
</organism>
<dbReference type="RefSeq" id="WP_128228643.1">
    <property type="nucleotide sequence ID" value="NZ_SACR01000003.1"/>
</dbReference>
<evidence type="ECO:0000256" key="2">
    <source>
        <dbReference type="PROSITE-ProRule" id="PRU00169"/>
    </source>
</evidence>
<dbReference type="CDD" id="cd17546">
    <property type="entry name" value="REC_hyHK_CKI1_RcsC-like"/>
    <property type="match status" value="1"/>
</dbReference>
<dbReference type="EMBL" id="SACR01000003">
    <property type="protein sequence ID" value="RVU46279.1"/>
    <property type="molecule type" value="Genomic_DNA"/>
</dbReference>
<dbReference type="PROSITE" id="PS50110">
    <property type="entry name" value="RESPONSE_REGULATORY"/>
    <property type="match status" value="1"/>
</dbReference>
<proteinExistence type="predicted"/>
<reference evidence="4 5" key="1">
    <citation type="submission" date="2019-01" db="EMBL/GenBank/DDBJ databases">
        <authorList>
            <person name="Chen W.-M."/>
        </authorList>
    </citation>
    <scope>NUCLEOTIDE SEQUENCE [LARGE SCALE GENOMIC DNA]</scope>
    <source>
        <strain evidence="4 5">KYPY4</strain>
    </source>
</reference>
<accession>A0A437RHR4</accession>
<evidence type="ECO:0000256" key="1">
    <source>
        <dbReference type="ARBA" id="ARBA00022553"/>
    </source>
</evidence>
<dbReference type="SUPFAM" id="SSF52172">
    <property type="entry name" value="CheY-like"/>
    <property type="match status" value="1"/>
</dbReference>
<evidence type="ECO:0000313" key="5">
    <source>
        <dbReference type="Proteomes" id="UP000285575"/>
    </source>
</evidence>
<dbReference type="PANTHER" id="PTHR44591">
    <property type="entry name" value="STRESS RESPONSE REGULATOR PROTEIN 1"/>
    <property type="match status" value="1"/>
</dbReference>
<dbReference type="InterPro" id="IPR050595">
    <property type="entry name" value="Bact_response_regulator"/>
</dbReference>
<comment type="caution">
    <text evidence="4">The sequence shown here is derived from an EMBL/GenBank/DDBJ whole genome shotgun (WGS) entry which is preliminary data.</text>
</comment>
<dbReference type="Proteomes" id="UP000285575">
    <property type="component" value="Unassembled WGS sequence"/>
</dbReference>
<protein>
    <submittedName>
        <fullName evidence="4">Response regulator</fullName>
    </submittedName>
</protein>
<name>A0A437RHR4_9BURK</name>
<dbReference type="OrthoDB" id="9179585at2"/>
<dbReference type="SMART" id="SM00448">
    <property type="entry name" value="REC"/>
    <property type="match status" value="1"/>
</dbReference>
<dbReference type="InterPro" id="IPR001789">
    <property type="entry name" value="Sig_transdc_resp-reg_receiver"/>
</dbReference>
<keyword evidence="1 2" id="KW-0597">Phosphoprotein</keyword>
<gene>
    <name evidence="4" type="ORF">EOE66_10545</name>
</gene>
<evidence type="ECO:0000313" key="4">
    <source>
        <dbReference type="EMBL" id="RVU46279.1"/>
    </source>
</evidence>
<evidence type="ECO:0000259" key="3">
    <source>
        <dbReference type="PROSITE" id="PS50110"/>
    </source>
</evidence>
<sequence length="130" mass="14055">MRVLYIDDDRINSLLFVEACRFAGGVETETAASGAEALELVQRWRPDLLVVDLHLPDTNGYALLPALRAQLQAPTLPAFLCTADETAVVAGPAQEAGFDGCWSKPVDLQSILAELARRGGHNEHSGLDRN</sequence>
<dbReference type="GO" id="GO:0000160">
    <property type="term" value="P:phosphorelay signal transduction system"/>
    <property type="evidence" value="ECO:0007669"/>
    <property type="project" value="InterPro"/>
</dbReference>
<feature type="modified residue" description="4-aspartylphosphate" evidence="2">
    <location>
        <position position="52"/>
    </location>
</feature>
<feature type="domain" description="Response regulatory" evidence="3">
    <location>
        <begin position="2"/>
        <end position="119"/>
    </location>
</feature>
<dbReference type="PANTHER" id="PTHR44591:SF3">
    <property type="entry name" value="RESPONSE REGULATORY DOMAIN-CONTAINING PROTEIN"/>
    <property type="match status" value="1"/>
</dbReference>
<dbReference type="InterPro" id="IPR011006">
    <property type="entry name" value="CheY-like_superfamily"/>
</dbReference>
<dbReference type="AlphaFoldDB" id="A0A437RHR4"/>
<dbReference type="Gene3D" id="3.40.50.2300">
    <property type="match status" value="1"/>
</dbReference>